<evidence type="ECO:0000313" key="9">
    <source>
        <dbReference type="EMBL" id="GAA1548930.1"/>
    </source>
</evidence>
<evidence type="ECO:0000256" key="3">
    <source>
        <dbReference type="ARBA" id="ARBA00022679"/>
    </source>
</evidence>
<sequence>MTISPVRPTTTSRPPALRTNRRRTVLLAAAAALFFGLCLLHWNPFSLQYDLRVYVVASRAFLHGQDIYTAHHAFPKDMLLGFTYPPFAALVFVPVALLGTGAGRVVMTLASTSALIVIGLVTVRALRPSWSRYSVAAVGLAVGVAGVALEPVRSSFDLGQINLLLLAMLLVDLLGHLPRRFRGVLVGIATGIKLTPGIFILYLLVTRRFREAAVASAATAGTILAGAITMPTGTWQFFTKYMLDPSRPGATHFISNQSWRGVFARLAGGVQHIAPAWVLAVVLTLSIGLWTARRAYDHGYRLESILLTALTGVLISPISWTGHFVWALPICALLWFRVVEVSKAKRPVLVGFAVLWTVSIAFGLPWHAPHLGDKEYTLQGFNLFLGNSYAICAAATILLGAYEFRRRKSIA</sequence>
<evidence type="ECO:0000256" key="7">
    <source>
        <dbReference type="ARBA" id="ARBA00024033"/>
    </source>
</evidence>
<feature type="transmembrane region" description="Helical" evidence="8">
    <location>
        <begin position="273"/>
        <end position="292"/>
    </location>
</feature>
<feature type="transmembrane region" description="Helical" evidence="8">
    <location>
        <begin position="78"/>
        <end position="98"/>
    </location>
</feature>
<feature type="transmembrane region" description="Helical" evidence="8">
    <location>
        <begin position="184"/>
        <end position="205"/>
    </location>
</feature>
<feature type="transmembrane region" description="Helical" evidence="8">
    <location>
        <begin position="299"/>
        <end position="318"/>
    </location>
</feature>
<gene>
    <name evidence="9" type="ORF">GCM10009804_01560</name>
</gene>
<feature type="transmembrane region" description="Helical" evidence="8">
    <location>
        <begin position="324"/>
        <end position="341"/>
    </location>
</feature>
<keyword evidence="4 8" id="KW-0812">Transmembrane</keyword>
<dbReference type="RefSeq" id="WP_344231317.1">
    <property type="nucleotide sequence ID" value="NZ_BAAAPH010000001.1"/>
</dbReference>
<feature type="transmembrane region" description="Helical" evidence="8">
    <location>
        <begin position="348"/>
        <end position="368"/>
    </location>
</feature>
<feature type="transmembrane region" description="Helical" evidence="8">
    <location>
        <begin position="132"/>
        <end position="149"/>
    </location>
</feature>
<evidence type="ECO:0000256" key="2">
    <source>
        <dbReference type="ARBA" id="ARBA00022475"/>
    </source>
</evidence>
<keyword evidence="6 8" id="KW-0472">Membrane</keyword>
<evidence type="ECO:0000256" key="6">
    <source>
        <dbReference type="ARBA" id="ARBA00023136"/>
    </source>
</evidence>
<dbReference type="Proteomes" id="UP001501705">
    <property type="component" value="Unassembled WGS sequence"/>
</dbReference>
<dbReference type="EMBL" id="BAAAPH010000001">
    <property type="protein sequence ID" value="GAA1548930.1"/>
    <property type="molecule type" value="Genomic_DNA"/>
</dbReference>
<name>A0ABN2BX29_9ACTN</name>
<comment type="subcellular location">
    <subcellularLocation>
        <location evidence="1">Cell membrane</location>
        <topology evidence="1">Multi-pass membrane protein</topology>
    </subcellularLocation>
</comment>
<keyword evidence="10" id="KW-1185">Reference proteome</keyword>
<evidence type="ECO:0000256" key="4">
    <source>
        <dbReference type="ARBA" id="ARBA00022692"/>
    </source>
</evidence>
<feature type="transmembrane region" description="Helical" evidence="8">
    <location>
        <begin position="24"/>
        <end position="42"/>
    </location>
</feature>
<dbReference type="Pfam" id="PF09594">
    <property type="entry name" value="GT87"/>
    <property type="match status" value="1"/>
</dbReference>
<keyword evidence="3" id="KW-0808">Transferase</keyword>
<evidence type="ECO:0000256" key="1">
    <source>
        <dbReference type="ARBA" id="ARBA00004651"/>
    </source>
</evidence>
<evidence type="ECO:0000256" key="5">
    <source>
        <dbReference type="ARBA" id="ARBA00022989"/>
    </source>
</evidence>
<comment type="similarity">
    <text evidence="7">Belongs to the glycosyltransferase 87 family.</text>
</comment>
<keyword evidence="2" id="KW-1003">Cell membrane</keyword>
<keyword evidence="5 8" id="KW-1133">Transmembrane helix</keyword>
<evidence type="ECO:0000313" key="10">
    <source>
        <dbReference type="Proteomes" id="UP001501705"/>
    </source>
</evidence>
<protein>
    <submittedName>
        <fullName evidence="9">Glycosyltransferase 87 family protein</fullName>
    </submittedName>
</protein>
<comment type="caution">
    <text evidence="9">The sequence shown here is derived from an EMBL/GenBank/DDBJ whole genome shotgun (WGS) entry which is preliminary data.</text>
</comment>
<proteinExistence type="inferred from homology"/>
<reference evidence="9 10" key="1">
    <citation type="journal article" date="2019" name="Int. J. Syst. Evol. Microbiol.">
        <title>The Global Catalogue of Microorganisms (GCM) 10K type strain sequencing project: providing services to taxonomists for standard genome sequencing and annotation.</title>
        <authorList>
            <consortium name="The Broad Institute Genomics Platform"/>
            <consortium name="The Broad Institute Genome Sequencing Center for Infectious Disease"/>
            <person name="Wu L."/>
            <person name="Ma J."/>
        </authorList>
    </citation>
    <scope>NUCLEOTIDE SEQUENCE [LARGE SCALE GENOMIC DNA]</scope>
    <source>
        <strain evidence="9 10">JCM 15572</strain>
    </source>
</reference>
<evidence type="ECO:0000256" key="8">
    <source>
        <dbReference type="SAM" id="Phobius"/>
    </source>
</evidence>
<feature type="transmembrane region" description="Helical" evidence="8">
    <location>
        <begin position="212"/>
        <end position="238"/>
    </location>
</feature>
<dbReference type="InterPro" id="IPR018584">
    <property type="entry name" value="GT87"/>
</dbReference>
<accession>A0ABN2BX29</accession>
<feature type="transmembrane region" description="Helical" evidence="8">
    <location>
        <begin position="380"/>
        <end position="402"/>
    </location>
</feature>
<organism evidence="9 10">
    <name type="scientific">Kribbella hippodromi</name>
    <dbReference type="NCBI Taxonomy" id="434347"/>
    <lineage>
        <taxon>Bacteria</taxon>
        <taxon>Bacillati</taxon>
        <taxon>Actinomycetota</taxon>
        <taxon>Actinomycetes</taxon>
        <taxon>Propionibacteriales</taxon>
        <taxon>Kribbellaceae</taxon>
        <taxon>Kribbella</taxon>
    </lineage>
</organism>
<feature type="transmembrane region" description="Helical" evidence="8">
    <location>
        <begin position="105"/>
        <end position="126"/>
    </location>
</feature>
<feature type="transmembrane region" description="Helical" evidence="8">
    <location>
        <begin position="161"/>
        <end position="178"/>
    </location>
</feature>